<name>A0A0R1KFT3_9LACO</name>
<protein>
    <recommendedName>
        <fullName evidence="1">PhnB-like domain-containing protein</fullName>
    </recommendedName>
</protein>
<comment type="caution">
    <text evidence="2">The sequence shown here is derived from an EMBL/GenBank/DDBJ whole genome shotgun (WGS) entry which is preliminary data.</text>
</comment>
<evidence type="ECO:0000313" key="2">
    <source>
        <dbReference type="EMBL" id="KRK79716.1"/>
    </source>
</evidence>
<dbReference type="InterPro" id="IPR009725">
    <property type="entry name" value="3_dmu_93_MTrfase"/>
</dbReference>
<accession>A0A0R1KFT3</accession>
<dbReference type="Proteomes" id="UP000051248">
    <property type="component" value="Unassembled WGS sequence"/>
</dbReference>
<gene>
    <name evidence="2" type="ORF">FD03_GL000417</name>
</gene>
<dbReference type="Gene3D" id="3.10.180.10">
    <property type="entry name" value="2,3-Dihydroxybiphenyl 1,2-Dioxygenase, domain 1"/>
    <property type="match status" value="1"/>
</dbReference>
<dbReference type="eggNOG" id="COG3865">
    <property type="taxonomic scope" value="Bacteria"/>
</dbReference>
<proteinExistence type="predicted"/>
<dbReference type="PANTHER" id="PTHR33990:SF4">
    <property type="entry name" value="PHNB-LIKE DOMAIN-CONTAINING PROTEIN"/>
    <property type="match status" value="1"/>
</dbReference>
<dbReference type="PANTHER" id="PTHR33990">
    <property type="entry name" value="PROTEIN YJDN-RELATED"/>
    <property type="match status" value="1"/>
</dbReference>
<dbReference type="InterPro" id="IPR028973">
    <property type="entry name" value="PhnB-like"/>
</dbReference>
<dbReference type="OrthoDB" id="9806473at2"/>
<dbReference type="PATRIC" id="fig|1423775.4.peg.426"/>
<evidence type="ECO:0000313" key="3">
    <source>
        <dbReference type="Proteomes" id="UP000051248"/>
    </source>
</evidence>
<dbReference type="AlphaFoldDB" id="A0A0R1KFT3"/>
<dbReference type="Pfam" id="PF06983">
    <property type="entry name" value="3-dmu-9_3-mt"/>
    <property type="match status" value="1"/>
</dbReference>
<dbReference type="STRING" id="1423775.FD03_GL000417"/>
<dbReference type="CDD" id="cd06588">
    <property type="entry name" value="PhnB_like"/>
    <property type="match status" value="1"/>
</dbReference>
<dbReference type="InterPro" id="IPR029068">
    <property type="entry name" value="Glyas_Bleomycin-R_OHBP_Dase"/>
</dbReference>
<feature type="domain" description="PhnB-like" evidence="1">
    <location>
        <begin position="3"/>
        <end position="125"/>
    </location>
</feature>
<reference evidence="2 3" key="1">
    <citation type="journal article" date="2015" name="Genome Announc.">
        <title>Expanding the biotechnology potential of lactobacilli through comparative genomics of 213 strains and associated genera.</title>
        <authorList>
            <person name="Sun Z."/>
            <person name="Harris H.M."/>
            <person name="McCann A."/>
            <person name="Guo C."/>
            <person name="Argimon S."/>
            <person name="Zhang W."/>
            <person name="Yang X."/>
            <person name="Jeffery I.B."/>
            <person name="Cooney J.C."/>
            <person name="Kagawa T.F."/>
            <person name="Liu W."/>
            <person name="Song Y."/>
            <person name="Salvetti E."/>
            <person name="Wrobel A."/>
            <person name="Rasinkangas P."/>
            <person name="Parkhill J."/>
            <person name="Rea M.C."/>
            <person name="O'Sullivan O."/>
            <person name="Ritari J."/>
            <person name="Douillard F.P."/>
            <person name="Paul Ross R."/>
            <person name="Yang R."/>
            <person name="Briner A.E."/>
            <person name="Felis G.E."/>
            <person name="de Vos W.M."/>
            <person name="Barrangou R."/>
            <person name="Klaenhammer T.R."/>
            <person name="Caufield P.W."/>
            <person name="Cui Y."/>
            <person name="Zhang H."/>
            <person name="O'Toole P.W."/>
        </authorList>
    </citation>
    <scope>NUCLEOTIDE SEQUENCE [LARGE SCALE GENOMIC DNA]</scope>
    <source>
        <strain evidence="2 3">DSM 19682</strain>
    </source>
</reference>
<keyword evidence="3" id="KW-1185">Reference proteome</keyword>
<dbReference type="EMBL" id="AZDZ01000011">
    <property type="protein sequence ID" value="KRK79716.1"/>
    <property type="molecule type" value="Genomic_DNA"/>
</dbReference>
<dbReference type="PIRSF" id="PIRSF021700">
    <property type="entry name" value="3_dmu_93_MTrfase"/>
    <property type="match status" value="1"/>
</dbReference>
<evidence type="ECO:0000259" key="1">
    <source>
        <dbReference type="Pfam" id="PF06983"/>
    </source>
</evidence>
<dbReference type="SUPFAM" id="SSF54593">
    <property type="entry name" value="Glyoxalase/Bleomycin resistance protein/Dihydroxybiphenyl dioxygenase"/>
    <property type="match status" value="1"/>
</dbReference>
<dbReference type="RefSeq" id="WP_025023817.1">
    <property type="nucleotide sequence ID" value="NZ_AZDZ01000011.1"/>
</dbReference>
<sequence length="126" mass="14288">MKSITPFITLNGNSEAAMRYYAEIIPNAEITQMDKFDDDGTKTFQGVLNIDGIDVNFLDMKHDKKAPDLNWSFSLMVECSSESEFDELFEALSKDGTIVMGPEPVCEYERATWVTDKFGVTWQLVI</sequence>
<organism evidence="2 3">
    <name type="scientific">Companilactobacillus nodensis DSM 19682 = JCM 14932 = NBRC 107160</name>
    <dbReference type="NCBI Taxonomy" id="1423775"/>
    <lineage>
        <taxon>Bacteria</taxon>
        <taxon>Bacillati</taxon>
        <taxon>Bacillota</taxon>
        <taxon>Bacilli</taxon>
        <taxon>Lactobacillales</taxon>
        <taxon>Lactobacillaceae</taxon>
        <taxon>Companilactobacillus</taxon>
    </lineage>
</organism>